<dbReference type="HOGENOM" id="CLU_3212354_0_0_10"/>
<sequence>MPLLLNLLKEMPIRHFLFVILHQIRVECVLSFRGTLKYADKTNE</sequence>
<dbReference type="PaxDb" id="272559-BF9343_0063"/>
<evidence type="ECO:0000313" key="2">
    <source>
        <dbReference type="Proteomes" id="UP000006731"/>
    </source>
</evidence>
<dbReference type="EMBL" id="CR626927">
    <property type="protein sequence ID" value="CAH05842.1"/>
    <property type="molecule type" value="Genomic_DNA"/>
</dbReference>
<reference evidence="1 2" key="1">
    <citation type="journal article" date="2005" name="Science">
        <title>Extensive DNA inversions in the B. fragilis genome control variable gene expression.</title>
        <authorList>
            <person name="Cerdeno-Tarraga A.M."/>
            <person name="Patrick S."/>
            <person name="Crosmann L."/>
            <person name="Blakely G."/>
            <person name="Abratt V."/>
            <person name="Lennard N."/>
            <person name="Duerden B."/>
            <person name="Poxton I."/>
            <person name="Harris B."/>
            <person name="Quail M.A."/>
            <person name="Barron A."/>
            <person name="Clarck L."/>
            <person name="Corton C."/>
            <person name="Doggett J."/>
            <person name="Holden M.T.G."/>
            <person name="Larke N."/>
            <person name="Line A."/>
            <person name="Lord A."/>
            <person name="Norbertczak H."/>
            <person name="Ormond D."/>
            <person name="Price C."/>
            <person name="Rabbinowitsch E."/>
            <person name="Woodward J."/>
            <person name="Barrel B.G."/>
            <person name="Parkhill J."/>
        </authorList>
    </citation>
    <scope>NUCLEOTIDE SEQUENCE [LARGE SCALE GENOMIC DNA]</scope>
    <source>
        <strain evidence="2">ATCC 25285 / DSM 2151 / CCUG 4856 / JCM 11019 / LMG 10263 / NCTC 9343 / Onslow / VPI 2553 / EN-2</strain>
    </source>
</reference>
<protein>
    <submittedName>
        <fullName evidence="1">Uncharacterized protein</fullName>
    </submittedName>
</protein>
<accession>Q5LJ34</accession>
<keyword evidence="2" id="KW-1185">Reference proteome</keyword>
<dbReference type="Proteomes" id="UP000006731">
    <property type="component" value="Chromosome"/>
</dbReference>
<dbReference type="KEGG" id="bfs:BF9343_0063"/>
<proteinExistence type="predicted"/>
<name>Q5LJ34_BACFN</name>
<gene>
    <name evidence="1" type="ORF">BF9343_0063</name>
</gene>
<evidence type="ECO:0000313" key="1">
    <source>
        <dbReference type="EMBL" id="CAH05842.1"/>
    </source>
</evidence>
<organism evidence="1 2">
    <name type="scientific">Bacteroides fragilis (strain ATCC 25285 / DSM 2151 / CCUG 4856 / JCM 11019 / LMG 10263 / NCTC 9343 / Onslow / VPI 2553 / EN-2)</name>
    <dbReference type="NCBI Taxonomy" id="272559"/>
    <lineage>
        <taxon>Bacteria</taxon>
        <taxon>Pseudomonadati</taxon>
        <taxon>Bacteroidota</taxon>
        <taxon>Bacteroidia</taxon>
        <taxon>Bacteroidales</taxon>
        <taxon>Bacteroidaceae</taxon>
        <taxon>Bacteroides</taxon>
    </lineage>
</organism>
<dbReference type="AlphaFoldDB" id="Q5LJ34"/>